<evidence type="ECO:0000256" key="2">
    <source>
        <dbReference type="SAM" id="MobiDB-lite"/>
    </source>
</evidence>
<evidence type="ECO:0000313" key="4">
    <source>
        <dbReference type="Proteomes" id="UP000008144"/>
    </source>
</evidence>
<keyword evidence="1" id="KW-0175">Coiled coil</keyword>
<dbReference type="InParanoid" id="F7B6H0"/>
<organism evidence="3 4">
    <name type="scientific">Ciona intestinalis</name>
    <name type="common">Transparent sea squirt</name>
    <name type="synonym">Ascidia intestinalis</name>
    <dbReference type="NCBI Taxonomy" id="7719"/>
    <lineage>
        <taxon>Eukaryota</taxon>
        <taxon>Metazoa</taxon>
        <taxon>Chordata</taxon>
        <taxon>Tunicata</taxon>
        <taxon>Ascidiacea</taxon>
        <taxon>Phlebobranchia</taxon>
        <taxon>Cionidae</taxon>
        <taxon>Ciona</taxon>
    </lineage>
</organism>
<evidence type="ECO:0000313" key="3">
    <source>
        <dbReference type="Ensembl" id="ENSCINP00000010698.3"/>
    </source>
</evidence>
<dbReference type="InterPro" id="IPR033333">
    <property type="entry name" value="FANCB"/>
</dbReference>
<dbReference type="EMBL" id="EAAA01001403">
    <property type="status" value="NOT_ANNOTATED_CDS"/>
    <property type="molecule type" value="Genomic_DNA"/>
</dbReference>
<reference evidence="4" key="1">
    <citation type="journal article" date="2002" name="Science">
        <title>The draft genome of Ciona intestinalis: insights into chordate and vertebrate origins.</title>
        <authorList>
            <person name="Dehal P."/>
            <person name="Satou Y."/>
            <person name="Campbell R.K."/>
            <person name="Chapman J."/>
            <person name="Degnan B."/>
            <person name="De Tomaso A."/>
            <person name="Davidson B."/>
            <person name="Di Gregorio A."/>
            <person name="Gelpke M."/>
            <person name="Goodstein D.M."/>
            <person name="Harafuji N."/>
            <person name="Hastings K.E."/>
            <person name="Ho I."/>
            <person name="Hotta K."/>
            <person name="Huang W."/>
            <person name="Kawashima T."/>
            <person name="Lemaire P."/>
            <person name="Martinez D."/>
            <person name="Meinertzhagen I.A."/>
            <person name="Necula S."/>
            <person name="Nonaka M."/>
            <person name="Putnam N."/>
            <person name="Rash S."/>
            <person name="Saiga H."/>
            <person name="Satake M."/>
            <person name="Terry A."/>
            <person name="Yamada L."/>
            <person name="Wang H.G."/>
            <person name="Awazu S."/>
            <person name="Azumi K."/>
            <person name="Boore J."/>
            <person name="Branno M."/>
            <person name="Chin-Bow S."/>
            <person name="DeSantis R."/>
            <person name="Doyle S."/>
            <person name="Francino P."/>
            <person name="Keys D.N."/>
            <person name="Haga S."/>
            <person name="Hayashi H."/>
            <person name="Hino K."/>
            <person name="Imai K.S."/>
            <person name="Inaba K."/>
            <person name="Kano S."/>
            <person name="Kobayashi K."/>
            <person name="Kobayashi M."/>
            <person name="Lee B.I."/>
            <person name="Makabe K.W."/>
            <person name="Manohar C."/>
            <person name="Matassi G."/>
            <person name="Medina M."/>
            <person name="Mochizuki Y."/>
            <person name="Mount S."/>
            <person name="Morishita T."/>
            <person name="Miura S."/>
            <person name="Nakayama A."/>
            <person name="Nishizaka S."/>
            <person name="Nomoto H."/>
            <person name="Ohta F."/>
            <person name="Oishi K."/>
            <person name="Rigoutsos I."/>
            <person name="Sano M."/>
            <person name="Sasaki A."/>
            <person name="Sasakura Y."/>
            <person name="Shoguchi E."/>
            <person name="Shin-i T."/>
            <person name="Spagnuolo A."/>
            <person name="Stainier D."/>
            <person name="Suzuki M.M."/>
            <person name="Tassy O."/>
            <person name="Takatori N."/>
            <person name="Tokuoka M."/>
            <person name="Yagi K."/>
            <person name="Yoshizaki F."/>
            <person name="Wada S."/>
            <person name="Zhang C."/>
            <person name="Hyatt P.D."/>
            <person name="Larimer F."/>
            <person name="Detter C."/>
            <person name="Doggett N."/>
            <person name="Glavina T."/>
            <person name="Hawkins T."/>
            <person name="Richardson P."/>
            <person name="Lucas S."/>
            <person name="Kohara Y."/>
            <person name="Levine M."/>
            <person name="Satoh N."/>
            <person name="Rokhsar D.S."/>
        </authorList>
    </citation>
    <scope>NUCLEOTIDE SEQUENCE [LARGE SCALE GENOMIC DNA]</scope>
</reference>
<name>F7B6H0_CIOIN</name>
<evidence type="ECO:0000256" key="1">
    <source>
        <dbReference type="SAM" id="Coils"/>
    </source>
</evidence>
<feature type="coiled-coil region" evidence="1">
    <location>
        <begin position="40"/>
        <end position="81"/>
    </location>
</feature>
<dbReference type="GO" id="GO:0036297">
    <property type="term" value="P:interstrand cross-link repair"/>
    <property type="evidence" value="ECO:0007669"/>
    <property type="project" value="InterPro"/>
</dbReference>
<dbReference type="PANTHER" id="PTHR28450:SF1">
    <property type="entry name" value="FANCONI ANEMIA GROUP B PROTEIN"/>
    <property type="match status" value="1"/>
</dbReference>
<feature type="region of interest" description="Disordered" evidence="2">
    <location>
        <begin position="1"/>
        <end position="34"/>
    </location>
</feature>
<reference evidence="3" key="4">
    <citation type="submission" date="2025-09" db="UniProtKB">
        <authorList>
            <consortium name="Ensembl"/>
        </authorList>
    </citation>
    <scope>IDENTIFICATION</scope>
</reference>
<accession>F7B6H0</accession>
<keyword evidence="4" id="KW-1185">Reference proteome</keyword>
<dbReference type="PANTHER" id="PTHR28450">
    <property type="entry name" value="FANCONI ANEMIA GROUP B PROTEIN"/>
    <property type="match status" value="1"/>
</dbReference>
<dbReference type="GO" id="GO:0043240">
    <property type="term" value="C:Fanconi anaemia nuclear complex"/>
    <property type="evidence" value="ECO:0007669"/>
    <property type="project" value="InterPro"/>
</dbReference>
<reference evidence="3" key="3">
    <citation type="submission" date="2025-08" db="UniProtKB">
        <authorList>
            <consortium name="Ensembl"/>
        </authorList>
    </citation>
    <scope>IDENTIFICATION</scope>
</reference>
<dbReference type="HOGENOM" id="CLU_615304_0_0_1"/>
<dbReference type="STRING" id="7719.ENSCINP00000010698"/>
<reference evidence="3" key="2">
    <citation type="journal article" date="2008" name="Genome Biol.">
        <title>Improved genome assembly and evidence-based global gene model set for the chordate Ciona intestinalis: new insight into intron and operon populations.</title>
        <authorList>
            <person name="Satou Y."/>
            <person name="Mineta K."/>
            <person name="Ogasawara M."/>
            <person name="Sasakura Y."/>
            <person name="Shoguchi E."/>
            <person name="Ueno K."/>
            <person name="Yamada L."/>
            <person name="Matsumoto J."/>
            <person name="Wasserscheid J."/>
            <person name="Dewar K."/>
            <person name="Wiley G.B."/>
            <person name="Macmil S.L."/>
            <person name="Roe B.A."/>
            <person name="Zeller R.W."/>
            <person name="Hastings K.E."/>
            <person name="Lemaire P."/>
            <person name="Lindquist E."/>
            <person name="Endo T."/>
            <person name="Hotta K."/>
            <person name="Inaba K."/>
        </authorList>
    </citation>
    <scope>NUCLEOTIDE SEQUENCE [LARGE SCALE GENOMIC DNA]</scope>
    <source>
        <strain evidence="3">wild type</strain>
    </source>
</reference>
<protein>
    <submittedName>
        <fullName evidence="3">Uncharacterized protein</fullName>
    </submittedName>
</protein>
<dbReference type="AlphaFoldDB" id="F7B6H0"/>
<dbReference type="Ensembl" id="ENSCINT00000010698.3">
    <property type="protein sequence ID" value="ENSCINP00000010698.3"/>
    <property type="gene ID" value="ENSCING00000011569.2"/>
</dbReference>
<proteinExistence type="predicted"/>
<sequence>MIVSSTCGSDVDDLFASSPPLSEQHPDLKKRNKDGLDKAMKVLKTAIQKQKSELEEMRMHLDQKDDVIANYTAAVQEMNNNVGIDDTKHSQLTTGQLVDMFSGVPCNAHKVEELPKMFEKLKPLWQQTVGDNWFIGITLRNITKRIFLQFGIIITSCDDKFANEKMKHNFKPDYETQTSCSVLQNTQDDYELPTNKESESTTVQPGQEFVVVATTNLPNFSSVAQPSFLVTLITHCTDETGKLKRYLACLGEISVAATKVACGDIEIKPANFTIKCSDSWKADYFSLKALNRFSALLRITSQSNDTKTLCKIVLEKLGFKQVNNVQWMIGDTPGPFYLVQVVMHLGTNKSVHICLFSRCKSKANLLKTCFSEHLPEADIAFIEENELIENLGKDNLLKQETTLSSIVKQDENNDCFIVQDSRESINHKDAYIKLLSIQLNQSAQN</sequence>
<dbReference type="Proteomes" id="UP000008144">
    <property type="component" value="Chromosome 2"/>
</dbReference>
<feature type="compositionally biased region" description="Basic and acidic residues" evidence="2">
    <location>
        <begin position="24"/>
        <end position="34"/>
    </location>
</feature>